<accession>A0A433NDS5</accession>
<reference evidence="2 3" key="1">
    <citation type="journal article" date="2019" name="Genome Biol. Evol.">
        <title>Day and night: Metabolic profiles and evolutionary relationships of six axenic non-marine cyanobacteria.</title>
        <authorList>
            <person name="Will S.E."/>
            <person name="Henke P."/>
            <person name="Boedeker C."/>
            <person name="Huang S."/>
            <person name="Brinkmann H."/>
            <person name="Rohde M."/>
            <person name="Jarek M."/>
            <person name="Friedl T."/>
            <person name="Seufert S."/>
            <person name="Schumacher M."/>
            <person name="Overmann J."/>
            <person name="Neumann-Schaal M."/>
            <person name="Petersen J."/>
        </authorList>
    </citation>
    <scope>NUCLEOTIDE SEQUENCE [LARGE SCALE GENOMIC DNA]</scope>
    <source>
        <strain evidence="2 3">PCC 6912</strain>
    </source>
</reference>
<evidence type="ECO:0000313" key="3">
    <source>
        <dbReference type="Proteomes" id="UP000268857"/>
    </source>
</evidence>
<keyword evidence="1" id="KW-1133">Transmembrane helix</keyword>
<keyword evidence="1" id="KW-0472">Membrane</keyword>
<dbReference type="InterPro" id="IPR012427">
    <property type="entry name" value="DUF1622"/>
</dbReference>
<gene>
    <name evidence="2" type="ORF">PCC6912_30680</name>
</gene>
<evidence type="ECO:0000256" key="1">
    <source>
        <dbReference type="SAM" id="Phobius"/>
    </source>
</evidence>
<dbReference type="EMBL" id="RSCJ01000011">
    <property type="protein sequence ID" value="RUR80208.1"/>
    <property type="molecule type" value="Genomic_DNA"/>
</dbReference>
<dbReference type="Proteomes" id="UP000268857">
    <property type="component" value="Unassembled WGS sequence"/>
</dbReference>
<dbReference type="AlphaFoldDB" id="A0A433NDS5"/>
<proteinExistence type="predicted"/>
<sequence length="133" mass="15343">MEWFKHFERNLDNFATLAQFCLETISVICVVVGLLKTIQLAIALSNRHHNRPFPYNLLRLRFGIWLALALEFQLGADVLATTIAPTLEELAKLALIAVIRTFLNYFLGKELEVEYKLQRQRAEIATEQEPVKE</sequence>
<comment type="caution">
    <text evidence="2">The sequence shown here is derived from an EMBL/GenBank/DDBJ whole genome shotgun (WGS) entry which is preliminary data.</text>
</comment>
<name>A0A433NDS5_CHLFR</name>
<keyword evidence="1" id="KW-0812">Transmembrane</keyword>
<feature type="transmembrane region" description="Helical" evidence="1">
    <location>
        <begin position="17"/>
        <end position="42"/>
    </location>
</feature>
<dbReference type="PANTHER" id="PTHR38468:SF1">
    <property type="entry name" value="SLL0939 PROTEIN"/>
    <property type="match status" value="1"/>
</dbReference>
<keyword evidence="3" id="KW-1185">Reference proteome</keyword>
<dbReference type="OrthoDB" id="9812897at2"/>
<evidence type="ECO:0000313" key="2">
    <source>
        <dbReference type="EMBL" id="RUR80208.1"/>
    </source>
</evidence>
<dbReference type="Pfam" id="PF07784">
    <property type="entry name" value="DUF1622"/>
    <property type="match status" value="1"/>
</dbReference>
<dbReference type="PANTHER" id="PTHR38468">
    <property type="entry name" value="SLL0939 PROTEIN"/>
    <property type="match status" value="1"/>
</dbReference>
<dbReference type="STRING" id="211165.GCA_000317285_01379"/>
<organism evidence="2 3">
    <name type="scientific">Chlorogloeopsis fritschii PCC 6912</name>
    <dbReference type="NCBI Taxonomy" id="211165"/>
    <lineage>
        <taxon>Bacteria</taxon>
        <taxon>Bacillati</taxon>
        <taxon>Cyanobacteriota</taxon>
        <taxon>Cyanophyceae</taxon>
        <taxon>Nostocales</taxon>
        <taxon>Chlorogloeopsidaceae</taxon>
        <taxon>Chlorogloeopsis</taxon>
    </lineage>
</organism>
<protein>
    <submittedName>
        <fullName evidence="2">Membrane protein</fullName>
    </submittedName>
</protein>
<dbReference type="RefSeq" id="WP_016873876.1">
    <property type="nucleotide sequence ID" value="NZ_AJLN01000050.1"/>
</dbReference>